<evidence type="ECO:0000313" key="2">
    <source>
        <dbReference type="Proteomes" id="UP001596353"/>
    </source>
</evidence>
<comment type="caution">
    <text evidence="1">The sequence shown here is derived from an EMBL/GenBank/DDBJ whole genome shotgun (WGS) entry which is preliminary data.</text>
</comment>
<evidence type="ECO:0000313" key="1">
    <source>
        <dbReference type="EMBL" id="MFC6761842.1"/>
    </source>
</evidence>
<name>A0ABW2B8Q3_9RHOB</name>
<accession>A0ABW2B8Q3</accession>
<reference evidence="2" key="1">
    <citation type="journal article" date="2019" name="Int. J. Syst. Evol. Microbiol.">
        <title>The Global Catalogue of Microorganisms (GCM) 10K type strain sequencing project: providing services to taxonomists for standard genome sequencing and annotation.</title>
        <authorList>
            <consortium name="The Broad Institute Genomics Platform"/>
            <consortium name="The Broad Institute Genome Sequencing Center for Infectious Disease"/>
            <person name="Wu L."/>
            <person name="Ma J."/>
        </authorList>
    </citation>
    <scope>NUCLEOTIDE SEQUENCE [LARGE SCALE GENOMIC DNA]</scope>
    <source>
        <strain evidence="2">CCUG 66188</strain>
    </source>
</reference>
<dbReference type="EMBL" id="JBHSWG010000003">
    <property type="protein sequence ID" value="MFC6761842.1"/>
    <property type="molecule type" value="Genomic_DNA"/>
</dbReference>
<gene>
    <name evidence="1" type="ORF">ACFQFQ_23920</name>
</gene>
<proteinExistence type="predicted"/>
<dbReference type="Proteomes" id="UP001596353">
    <property type="component" value="Unassembled WGS sequence"/>
</dbReference>
<sequence length="77" mass="8791">MTAIKPAPARLSQDDVRITAFEPAHLDGALRLSTEAVWPHRAEDWQLTLSVSRGLWRCRTAKLWALHCALPSAMWRR</sequence>
<keyword evidence="2" id="KW-1185">Reference proteome</keyword>
<protein>
    <submittedName>
        <fullName evidence="1">Uncharacterized protein</fullName>
    </submittedName>
</protein>
<organism evidence="1 2">
    <name type="scientific">Sulfitobacter porphyrae</name>
    <dbReference type="NCBI Taxonomy" id="1246864"/>
    <lineage>
        <taxon>Bacteria</taxon>
        <taxon>Pseudomonadati</taxon>
        <taxon>Pseudomonadota</taxon>
        <taxon>Alphaproteobacteria</taxon>
        <taxon>Rhodobacterales</taxon>
        <taxon>Roseobacteraceae</taxon>
        <taxon>Sulfitobacter</taxon>
    </lineage>
</organism>